<reference evidence="1 2" key="1">
    <citation type="submission" date="2019-07" db="EMBL/GenBank/DDBJ databases">
        <title>Whole genome shotgun sequence of Lactobacillus zymae NBRC 107157.</title>
        <authorList>
            <person name="Hosoyama A."/>
            <person name="Uohara A."/>
            <person name="Ohji S."/>
            <person name="Ichikawa N."/>
        </authorList>
    </citation>
    <scope>NUCLEOTIDE SEQUENCE [LARGE SCALE GENOMIC DNA]</scope>
    <source>
        <strain evidence="1 2">NBRC 107157</strain>
    </source>
</reference>
<evidence type="ECO:0000313" key="1">
    <source>
        <dbReference type="EMBL" id="GEO73042.1"/>
    </source>
</evidence>
<evidence type="ECO:0000313" key="2">
    <source>
        <dbReference type="Proteomes" id="UP000321794"/>
    </source>
</evidence>
<name>A0ABQ0X3Q7_9LACO</name>
<sequence length="61" mass="7002">MSLWGLTRVNADDGWATWSGEWAIDRGEIKIVFTGQNVKYKCDLPLKRIETISKSRYIKGV</sequence>
<proteinExistence type="predicted"/>
<protein>
    <submittedName>
        <fullName evidence="1">Uncharacterized protein</fullName>
    </submittedName>
</protein>
<dbReference type="EMBL" id="BJZK01000034">
    <property type="protein sequence ID" value="GEO73042.1"/>
    <property type="molecule type" value="Genomic_DNA"/>
</dbReference>
<comment type="caution">
    <text evidence="1">The sequence shown here is derived from an EMBL/GenBank/DDBJ whole genome shotgun (WGS) entry which is preliminary data.</text>
</comment>
<keyword evidence="2" id="KW-1185">Reference proteome</keyword>
<dbReference type="Proteomes" id="UP000321794">
    <property type="component" value="Unassembled WGS sequence"/>
</dbReference>
<accession>A0ABQ0X3Q7</accession>
<gene>
    <name evidence="1" type="ORF">LZY01_22100</name>
</gene>
<organism evidence="1 2">
    <name type="scientific">Levilactobacillus zymae</name>
    <dbReference type="NCBI Taxonomy" id="267363"/>
    <lineage>
        <taxon>Bacteria</taxon>
        <taxon>Bacillati</taxon>
        <taxon>Bacillota</taxon>
        <taxon>Bacilli</taxon>
        <taxon>Lactobacillales</taxon>
        <taxon>Lactobacillaceae</taxon>
        <taxon>Levilactobacillus</taxon>
    </lineage>
</organism>